<dbReference type="GO" id="GO:0005938">
    <property type="term" value="C:cell cortex"/>
    <property type="evidence" value="ECO:0007669"/>
    <property type="project" value="UniProtKB-ARBA"/>
</dbReference>
<feature type="compositionally biased region" description="Polar residues" evidence="3">
    <location>
        <begin position="961"/>
        <end position="974"/>
    </location>
</feature>
<organism evidence="6 7">
    <name type="scientific">Lichtheimia ornata</name>
    <dbReference type="NCBI Taxonomy" id="688661"/>
    <lineage>
        <taxon>Eukaryota</taxon>
        <taxon>Fungi</taxon>
        <taxon>Fungi incertae sedis</taxon>
        <taxon>Mucoromycota</taxon>
        <taxon>Mucoromycotina</taxon>
        <taxon>Mucoromycetes</taxon>
        <taxon>Mucorales</taxon>
        <taxon>Lichtheimiaceae</taxon>
        <taxon>Lichtheimia</taxon>
    </lineage>
</organism>
<dbReference type="GeneID" id="83209686"/>
<dbReference type="InterPro" id="IPR011989">
    <property type="entry name" value="ARM-like"/>
</dbReference>
<dbReference type="PANTHER" id="PTHR47102:SF2">
    <property type="entry name" value="PROTEIN BNI1"/>
    <property type="match status" value="1"/>
</dbReference>
<feature type="compositionally biased region" description="Pro residues" evidence="3">
    <location>
        <begin position="1040"/>
        <end position="1066"/>
    </location>
</feature>
<evidence type="ECO:0008006" key="8">
    <source>
        <dbReference type="Google" id="ProtNLM"/>
    </source>
</evidence>
<dbReference type="InterPro" id="IPR016024">
    <property type="entry name" value="ARM-type_fold"/>
</dbReference>
<feature type="compositionally biased region" description="Pro residues" evidence="3">
    <location>
        <begin position="1074"/>
        <end position="1085"/>
    </location>
</feature>
<dbReference type="EMBL" id="JARTCD010000006">
    <property type="protein sequence ID" value="KAJ8661937.1"/>
    <property type="molecule type" value="Genomic_DNA"/>
</dbReference>
<feature type="region of interest" description="Disordered" evidence="3">
    <location>
        <begin position="715"/>
        <end position="762"/>
    </location>
</feature>
<comment type="similarity">
    <text evidence="1">Belongs to the formin homology family. BNI1 subfamily.</text>
</comment>
<dbReference type="SUPFAM" id="SSF48371">
    <property type="entry name" value="ARM repeat"/>
    <property type="match status" value="1"/>
</dbReference>
<dbReference type="Proteomes" id="UP001234581">
    <property type="component" value="Unassembled WGS sequence"/>
</dbReference>
<feature type="compositionally biased region" description="Pro residues" evidence="3">
    <location>
        <begin position="996"/>
        <end position="1005"/>
    </location>
</feature>
<accession>A0AAD7VCB3</accession>
<evidence type="ECO:0000259" key="5">
    <source>
        <dbReference type="PROSITE" id="PS51444"/>
    </source>
</evidence>
<evidence type="ECO:0000259" key="4">
    <source>
        <dbReference type="PROSITE" id="PS51232"/>
    </source>
</evidence>
<dbReference type="InterPro" id="IPR010472">
    <property type="entry name" value="FH3_dom"/>
</dbReference>
<feature type="compositionally biased region" description="Basic and acidic residues" evidence="3">
    <location>
        <begin position="1515"/>
        <end position="1540"/>
    </location>
</feature>
<dbReference type="Pfam" id="PF02181">
    <property type="entry name" value="FH2"/>
    <property type="match status" value="1"/>
</dbReference>
<feature type="compositionally biased region" description="Low complexity" evidence="3">
    <location>
        <begin position="746"/>
        <end position="761"/>
    </location>
</feature>
<dbReference type="GO" id="GO:0003779">
    <property type="term" value="F:actin binding"/>
    <property type="evidence" value="ECO:0007669"/>
    <property type="project" value="InterPro"/>
</dbReference>
<gene>
    <name evidence="6" type="ORF">O0I10_002268</name>
</gene>
<feature type="compositionally biased region" description="Polar residues" evidence="3">
    <location>
        <begin position="884"/>
        <end position="894"/>
    </location>
</feature>
<dbReference type="Gene3D" id="1.20.58.2220">
    <property type="entry name" value="Formin, FH2 domain"/>
    <property type="match status" value="1"/>
</dbReference>
<feature type="region of interest" description="Disordered" evidence="3">
    <location>
        <begin position="828"/>
        <end position="1124"/>
    </location>
</feature>
<dbReference type="InterPro" id="IPR042201">
    <property type="entry name" value="FH2_Formin_sf"/>
</dbReference>
<evidence type="ECO:0000313" key="7">
    <source>
        <dbReference type="Proteomes" id="UP001234581"/>
    </source>
</evidence>
<proteinExistence type="inferred from homology"/>
<feature type="compositionally biased region" description="Low complexity" evidence="3">
    <location>
        <begin position="895"/>
        <end position="904"/>
    </location>
</feature>
<dbReference type="Gene3D" id="1.10.238.150">
    <property type="entry name" value="Formin, FH3 diaphanous domain"/>
    <property type="match status" value="1"/>
</dbReference>
<feature type="compositionally biased region" description="Pro residues" evidence="3">
    <location>
        <begin position="1093"/>
        <end position="1114"/>
    </location>
</feature>
<feature type="region of interest" description="Disordered" evidence="3">
    <location>
        <begin position="1"/>
        <end position="58"/>
    </location>
</feature>
<feature type="compositionally biased region" description="Basic and acidic residues" evidence="3">
    <location>
        <begin position="1551"/>
        <end position="1587"/>
    </location>
</feature>
<feature type="region of interest" description="Disordered" evidence="3">
    <location>
        <begin position="168"/>
        <end position="189"/>
    </location>
</feature>
<dbReference type="Gene3D" id="1.20.58.630">
    <property type="match status" value="1"/>
</dbReference>
<dbReference type="RefSeq" id="XP_058346850.1">
    <property type="nucleotide sequence ID" value="XM_058482352.1"/>
</dbReference>
<dbReference type="InterPro" id="IPR010473">
    <property type="entry name" value="GTPase-bd"/>
</dbReference>
<dbReference type="SUPFAM" id="SSF101447">
    <property type="entry name" value="Formin homology 2 domain (FH2 domain)"/>
    <property type="match status" value="1"/>
</dbReference>
<dbReference type="Pfam" id="PF06371">
    <property type="entry name" value="Drf_GBD"/>
    <property type="match status" value="1"/>
</dbReference>
<feature type="compositionally biased region" description="Polar residues" evidence="3">
    <location>
        <begin position="842"/>
        <end position="864"/>
    </location>
</feature>
<dbReference type="Gene3D" id="1.25.10.10">
    <property type="entry name" value="Leucine-rich Repeat Variant"/>
    <property type="match status" value="1"/>
</dbReference>
<feature type="compositionally biased region" description="Polar residues" evidence="3">
    <location>
        <begin position="919"/>
        <end position="938"/>
    </location>
</feature>
<dbReference type="InterPro" id="IPR051661">
    <property type="entry name" value="Actin_filament_regulator"/>
</dbReference>
<protein>
    <recommendedName>
        <fullName evidence="8">Cytokinesis protein sepa</fullName>
    </recommendedName>
</protein>
<dbReference type="GO" id="GO:0031267">
    <property type="term" value="F:small GTPase binding"/>
    <property type="evidence" value="ECO:0007669"/>
    <property type="project" value="InterPro"/>
</dbReference>
<feature type="compositionally biased region" description="Pro residues" evidence="3">
    <location>
        <begin position="1016"/>
        <end position="1025"/>
    </location>
</feature>
<dbReference type="GO" id="GO:1903475">
    <property type="term" value="P:mitotic actomyosin contractile ring assembly"/>
    <property type="evidence" value="ECO:0007669"/>
    <property type="project" value="TreeGrafter"/>
</dbReference>
<dbReference type="GO" id="GO:0032153">
    <property type="term" value="C:cell division site"/>
    <property type="evidence" value="ECO:0007669"/>
    <property type="project" value="UniProtKB-ARBA"/>
</dbReference>
<feature type="compositionally biased region" description="Low complexity" evidence="3">
    <location>
        <begin position="96"/>
        <end position="110"/>
    </location>
</feature>
<dbReference type="SMART" id="SM01139">
    <property type="entry name" value="Drf_FH3"/>
    <property type="match status" value="1"/>
</dbReference>
<dbReference type="PROSITE" id="PS51444">
    <property type="entry name" value="FH2"/>
    <property type="match status" value="1"/>
</dbReference>
<name>A0AAD7VCB3_9FUNG</name>
<evidence type="ECO:0000256" key="1">
    <source>
        <dbReference type="ARBA" id="ARBA00037935"/>
    </source>
</evidence>
<evidence type="ECO:0000256" key="2">
    <source>
        <dbReference type="SAM" id="Coils"/>
    </source>
</evidence>
<feature type="compositionally biased region" description="Pro residues" evidence="3">
    <location>
        <begin position="975"/>
        <end position="984"/>
    </location>
</feature>
<dbReference type="PANTHER" id="PTHR47102">
    <property type="entry name" value="PROTEIN BNI1"/>
    <property type="match status" value="1"/>
</dbReference>
<feature type="compositionally biased region" description="Low complexity" evidence="3">
    <location>
        <begin position="35"/>
        <end position="58"/>
    </location>
</feature>
<dbReference type="SMART" id="SM00498">
    <property type="entry name" value="FH2"/>
    <property type="match status" value="1"/>
</dbReference>
<feature type="compositionally biased region" description="Basic residues" evidence="3">
    <location>
        <begin position="1"/>
        <end position="12"/>
    </location>
</feature>
<dbReference type="Pfam" id="PF06367">
    <property type="entry name" value="Drf_FH3"/>
    <property type="match status" value="1"/>
</dbReference>
<feature type="region of interest" description="Disordered" evidence="3">
    <location>
        <begin position="774"/>
        <end position="796"/>
    </location>
</feature>
<dbReference type="InterPro" id="IPR015425">
    <property type="entry name" value="FH2_Formin"/>
</dbReference>
<feature type="compositionally biased region" description="Low complexity" evidence="3">
    <location>
        <begin position="939"/>
        <end position="949"/>
    </location>
</feature>
<dbReference type="PROSITE" id="PS51232">
    <property type="entry name" value="GBD_FH3"/>
    <property type="match status" value="1"/>
</dbReference>
<dbReference type="Gene3D" id="6.10.30.50">
    <property type="match status" value="1"/>
</dbReference>
<feature type="compositionally biased region" description="Low complexity" evidence="3">
    <location>
        <begin position="871"/>
        <end position="883"/>
    </location>
</feature>
<dbReference type="InterPro" id="IPR014768">
    <property type="entry name" value="GBD/FH3_dom"/>
</dbReference>
<evidence type="ECO:0000256" key="3">
    <source>
        <dbReference type="SAM" id="MobiDB-lite"/>
    </source>
</evidence>
<dbReference type="SMART" id="SM01140">
    <property type="entry name" value="Drf_GBD"/>
    <property type="match status" value="1"/>
</dbReference>
<reference evidence="6 7" key="1">
    <citation type="submission" date="2023-03" db="EMBL/GenBank/DDBJ databases">
        <title>Genome sequence of Lichtheimia ornata CBS 291.66.</title>
        <authorList>
            <person name="Mohabir J.T."/>
            <person name="Shea T.P."/>
            <person name="Kurbessoian T."/>
            <person name="Berby B."/>
            <person name="Fontaine J."/>
            <person name="Livny J."/>
            <person name="Gnirke A."/>
            <person name="Stajich J.E."/>
            <person name="Cuomo C.A."/>
        </authorList>
    </citation>
    <scope>NUCLEOTIDE SEQUENCE [LARGE SCALE GENOMIC DNA]</scope>
    <source>
        <strain evidence="6">CBS 291.66</strain>
    </source>
</reference>
<feature type="coiled-coil region" evidence="2">
    <location>
        <begin position="543"/>
        <end position="634"/>
    </location>
</feature>
<feature type="domain" description="FH2" evidence="5">
    <location>
        <begin position="1119"/>
        <end position="1526"/>
    </location>
</feature>
<feature type="compositionally biased region" description="Low complexity" evidence="3">
    <location>
        <begin position="828"/>
        <end position="841"/>
    </location>
</feature>
<comment type="caution">
    <text evidence="6">The sequence shown here is derived from an EMBL/GenBank/DDBJ whole genome shotgun (WGS) entry which is preliminary data.</text>
</comment>
<dbReference type="GO" id="GO:0051017">
    <property type="term" value="P:actin filament bundle assembly"/>
    <property type="evidence" value="ECO:0007669"/>
    <property type="project" value="TreeGrafter"/>
</dbReference>
<dbReference type="GO" id="GO:0015629">
    <property type="term" value="C:actin cytoskeleton"/>
    <property type="evidence" value="ECO:0007669"/>
    <property type="project" value="UniProtKB-ARBA"/>
</dbReference>
<dbReference type="GO" id="GO:0051016">
    <property type="term" value="P:barbed-end actin filament capping"/>
    <property type="evidence" value="ECO:0007669"/>
    <property type="project" value="TreeGrafter"/>
</dbReference>
<dbReference type="GO" id="GO:0043332">
    <property type="term" value="C:mating projection tip"/>
    <property type="evidence" value="ECO:0007669"/>
    <property type="project" value="TreeGrafter"/>
</dbReference>
<evidence type="ECO:0000313" key="6">
    <source>
        <dbReference type="EMBL" id="KAJ8661937.1"/>
    </source>
</evidence>
<sequence>MFGIKGKSKPKRPPGTEVPPSPALPRQGSGHANMSQQSWNTAATSSTSSSMPTSSLPQASPSYMLDSYYQGKYCFISLVDKSPKVTSCLPAGDNISIASSRSSSRTGSLSVGDDTGRFNGMSEKQVEDLFEKMLTRRGIHDQNVRNAMLAFPTEKKWLMVSQDMQAESSLPAPSMSTSKKSNNDPREVDKSTPEFYIKQFLEPDMKGVTPRLVAHLAVSLRTMPLSWVRQFIDARGLQVITNVIGILNKRDTKTEEDLQMEAEILKCFKSLINNRWGAREVVSHPECIYHVVLSLVSPPIQTRKLVCEVLAFLCHVDLPKGQEIVLKGLDKLREYGREFGRFDAWLKLLDATLDGRGRMGSLVGASDDVRRLGGQGAPDNHLSDYALSNMMLVNSLISVVEDVEVRVHLRNQMNACGLQAITDKMLEFNNEHLARHISIFKQMSDNDYEEVIETHTENMLENMNDPRDVFEAILGRVEGTRGYDFFLSALQHLLLIRDSGDTQVRYYQLLDNLITQVVLDRKGLSAEDFTGGFGWSVASLVDKFAEQDQLAKAIAEAKEAKQKYEQAIKEKQDLETEMNLQGDGLVGQLREKTNSLEDLLRMSRHTISTLQRKIKDLQQEYDRNMAAMDKQLRDLYLKASIANANDQNEQGDEDAEHAIARKDMPRAYDKTWARALLENRHPELDSDGNELEDLPKAEGLSDSFKASLRDQLGGSGIPSGFIIPGTMPLIGSTRRRGRGSESAEDTTTTTTTTTTATAAGTQRDAAIEKEIQSQEQHTMAPNVQRHDARTLASNDKPISARAAELEERLKPKTTDSADDDLVSKGDAQIQTSAGSTSAQTTHSVGVSTSTATEISTQTASTSTDGAPLHPSSQHQSTTSASTSNGDSTQPSNSLAAQIASAAAQKHTTGSTLDERAVSDANQGTHVSSSQHPGKTFDNTTVTTTAKHTTISQANDIPPPSSATASFTGSTNDSSIPPPPPPPPVAAVGNQATDASIPPPPPPPPVTVVGGNSATSVPPPPPPPQPSSSISASTNKDNAGIPPPPPPPPPSGATGIPPPPPPPPPPGSSNATGTAPPPPPPPPPPSSGSTGAAAPPPPPPPPPGGAPPPPPPVPQGPTRKRMRYQPDVKTRALQWTKMHNQMVGKTIWGTEDVDEMALEDELQSLGVFSSIENLFAQKVIQRKKRDQQPKKQEIRILDPNKAQNINIAILSRLKYVPIETVVAKLLAVDDSLFKENLLKSMQEFAPTPDETGKLNVFVKSASEEDLERLSKPDTFCYEVMKIDRYKERVDNMLFRVTFNEKHQQLSQNMASVLDASIAVKESKSFKELLKLILTLGNYMNGSTFQGGAFGIRIASINKLVDTKCTDGSSTTLLHFLVDTIEEKFPRLHGFLDDLKETGQACRVTLQDVVKEYNELRSGLQKLIDELDAHYGDDYKPEQGDNFAKTMVEFRDKALEKFEELEVRYTSMDVAYKDAVSFYGENANEMKPDEFFGIFKTFTSSWERAMSDNKNARKKLEQMERARRMDEERRERIKAQRQRGVDTSEDNGSTGSEEEKNLMDNLLDRLRAGDLDTGNKRARGAARERRMQRSESVAVMAEDLLKSIQTDQDSPPVPRSRR</sequence>
<feature type="region of interest" description="Disordered" evidence="3">
    <location>
        <begin position="94"/>
        <end position="120"/>
    </location>
</feature>
<keyword evidence="7" id="KW-1185">Reference proteome</keyword>
<keyword evidence="2" id="KW-0175">Coiled coil</keyword>
<feature type="region of interest" description="Disordered" evidence="3">
    <location>
        <begin position="1515"/>
        <end position="1616"/>
    </location>
</feature>
<feature type="domain" description="GBD/FH3" evidence="4">
    <location>
        <begin position="118"/>
        <end position="525"/>
    </location>
</feature>